<evidence type="ECO:0000313" key="5">
    <source>
        <dbReference type="EMBL" id="MFC0081330.1"/>
    </source>
</evidence>
<sequence>MSRRRRHLAPVTEAVWEVLDEQAARRLRGSLAARRLVDFSGPLGYGHPGVALGRVAALPEPAEGVVARRREVRPMVELEVRCALALEELAVVDRGGADPDLGALDEAAGRIALAEDRLVFHGLPEAGIVGILPGSPHSPVELAGDAASFPKAVAKAVGQLERAGVEGPYGVALSPQLHASLLQASEHGGYPVLEHVRLVTQGPVVPAAALEGAVVLSLRGGDFELQVGEDLGLGYVAHDDQRVHLLLDELLTFSNHGPEAAVVIGGR</sequence>
<dbReference type="EMBL" id="JBHLYQ010000026">
    <property type="protein sequence ID" value="MFC0081330.1"/>
    <property type="molecule type" value="Genomic_DNA"/>
</dbReference>
<dbReference type="InterPro" id="IPR007544">
    <property type="entry name" value="ENCAP"/>
</dbReference>
<keyword evidence="3" id="KW-1284">Encapsulin nanocompartment</keyword>
<dbReference type="Proteomes" id="UP001589788">
    <property type="component" value="Unassembled WGS sequence"/>
</dbReference>
<accession>A0ABV6C0W2</accession>
<proteinExistence type="inferred from homology"/>
<gene>
    <name evidence="5" type="ORF">ACFFRE_04060</name>
</gene>
<name>A0ABV6C0W2_9ACTN</name>
<dbReference type="PANTHER" id="PTHR37165:SF1">
    <property type="entry name" value="TYPE 1 ENCAPSULIN SHELL PROTEIN"/>
    <property type="match status" value="1"/>
</dbReference>
<dbReference type="Gene3D" id="3.30.2320.10">
    <property type="entry name" value="hypothetical protein PF0899 domain"/>
    <property type="match status" value="1"/>
</dbReference>
<evidence type="ECO:0000313" key="6">
    <source>
        <dbReference type="Proteomes" id="UP001589788"/>
    </source>
</evidence>
<dbReference type="Pfam" id="PF04454">
    <property type="entry name" value="Linocin_M18"/>
    <property type="match status" value="1"/>
</dbReference>
<dbReference type="InterPro" id="IPR051429">
    <property type="entry name" value="Encapsulin_nc"/>
</dbReference>
<reference evidence="5 6" key="1">
    <citation type="submission" date="2024-09" db="EMBL/GenBank/DDBJ databases">
        <authorList>
            <person name="Sun Q."/>
            <person name="Mori K."/>
        </authorList>
    </citation>
    <scope>NUCLEOTIDE SEQUENCE [LARGE SCALE GENOMIC DNA]</scope>
    <source>
        <strain evidence="5 6">JCM 15389</strain>
    </source>
</reference>
<comment type="similarity">
    <text evidence="2">Belongs to the encapsulin family. Family 1 subfamily.</text>
</comment>
<dbReference type="NCBIfam" id="NF041155">
    <property type="entry name" value="encap_f1"/>
    <property type="match status" value="1"/>
</dbReference>
<dbReference type="PANTHER" id="PTHR37165">
    <property type="entry name" value="PEPTIDASE U56 FAMILY"/>
    <property type="match status" value="1"/>
</dbReference>
<dbReference type="RefSeq" id="WP_377788478.1">
    <property type="nucleotide sequence ID" value="NZ_JBHLYQ010000026.1"/>
</dbReference>
<evidence type="ECO:0000256" key="4">
    <source>
        <dbReference type="ARBA" id="ARBA00050023"/>
    </source>
</evidence>
<dbReference type="PIRSF" id="PIRSF019254">
    <property type="entry name" value="CFP29"/>
    <property type="match status" value="1"/>
</dbReference>
<dbReference type="Gene3D" id="3.30.2400.30">
    <property type="match status" value="1"/>
</dbReference>
<comment type="caution">
    <text evidence="5">The sequence shown here is derived from an EMBL/GenBank/DDBJ whole genome shotgun (WGS) entry which is preliminary data.</text>
</comment>
<organism evidence="5 6">
    <name type="scientific">Aciditerrimonas ferrireducens</name>
    <dbReference type="NCBI Taxonomy" id="667306"/>
    <lineage>
        <taxon>Bacteria</taxon>
        <taxon>Bacillati</taxon>
        <taxon>Actinomycetota</taxon>
        <taxon>Acidimicrobiia</taxon>
        <taxon>Acidimicrobiales</taxon>
        <taxon>Acidimicrobiaceae</taxon>
        <taxon>Aciditerrimonas</taxon>
    </lineage>
</organism>
<evidence type="ECO:0000256" key="2">
    <source>
        <dbReference type="ARBA" id="ARBA00033743"/>
    </source>
</evidence>
<evidence type="ECO:0000256" key="1">
    <source>
        <dbReference type="ARBA" id="ARBA00033738"/>
    </source>
</evidence>
<keyword evidence="6" id="KW-1185">Reference proteome</keyword>
<evidence type="ECO:0000256" key="3">
    <source>
        <dbReference type="ARBA" id="ARBA00033787"/>
    </source>
</evidence>
<protein>
    <recommendedName>
        <fullName evidence="4">Type 1 encapsulin shell protein</fullName>
    </recommendedName>
</protein>
<comment type="subcellular location">
    <subcellularLocation>
        <location evidence="1">Encapsulin nanocompartment</location>
    </subcellularLocation>
</comment>